<keyword evidence="4 5" id="KW-0472">Membrane</keyword>
<gene>
    <name evidence="7" type="ORF">GV64_02835</name>
</gene>
<keyword evidence="5" id="KW-0813">Transport</keyword>
<evidence type="ECO:0000256" key="1">
    <source>
        <dbReference type="ARBA" id="ARBA00004651"/>
    </source>
</evidence>
<evidence type="ECO:0000259" key="6">
    <source>
        <dbReference type="PROSITE" id="PS50928"/>
    </source>
</evidence>
<feature type="transmembrane region" description="Helical" evidence="5">
    <location>
        <begin position="731"/>
        <end position="752"/>
    </location>
</feature>
<feature type="transmembrane region" description="Helical" evidence="5">
    <location>
        <begin position="572"/>
        <end position="596"/>
    </location>
</feature>
<name>A0A081K6P1_9GAMM</name>
<evidence type="ECO:0000256" key="4">
    <source>
        <dbReference type="ARBA" id="ARBA00023136"/>
    </source>
</evidence>
<dbReference type="InterPro" id="IPR000515">
    <property type="entry name" value="MetI-like"/>
</dbReference>
<evidence type="ECO:0000313" key="8">
    <source>
        <dbReference type="Proteomes" id="UP000027997"/>
    </source>
</evidence>
<accession>A0A081K6P1</accession>
<feature type="transmembrane region" description="Helical" evidence="5">
    <location>
        <begin position="616"/>
        <end position="636"/>
    </location>
</feature>
<feature type="transmembrane region" description="Helical" evidence="5">
    <location>
        <begin position="531"/>
        <end position="551"/>
    </location>
</feature>
<protein>
    <submittedName>
        <fullName evidence="7">Phosphate ABC transporter permease</fullName>
    </submittedName>
</protein>
<dbReference type="STRING" id="305900.GV64_02835"/>
<dbReference type="GO" id="GO:0005886">
    <property type="term" value="C:plasma membrane"/>
    <property type="evidence" value="ECO:0007669"/>
    <property type="project" value="UniProtKB-SubCell"/>
</dbReference>
<sequence length="766" mass="84285">MYQKSINNSPGIDFNAPALKKYRSLRFLKDRLARWGVASGGLGVILAILLIFFYLLYEVLPLFKSAEITQVSSYPSIQTSGDTKKVPMFLSVEEQAEVAMKAEASGNLRFFSAETGERLKNEPLPVPAGSEVAQVVKSDSSSNLMAAGLSTGEIILFEQGYRITWPDDRRKITPEVSYPYDRQPLAISGLSAPVSQLAISDGEDKLLVAASIYNQLVMEAFKKEEDYLTESVTIERQSVTVPVVSGLSAGEELDIRQLLIDPEQTWLYVLSGSNQLTMININDIDRPYIHETLNLTTQGVDVTELTFLLGGVSLLVGDSEGNIAQWFMVREDGSLNLKRIRSFSLGNDPVDKIVPEHRRKGFLASDINGQVGLFYTTANRSLLVEPMAAGRIDQMAVAPRGNYLILESQGETQFLKIENEHPEISWSALWGKVWYESYSQPDYIWQSSASNNDFEPKLSLMPLSFGTLKAAFYAMLLAAPLAICAAIYTAYFMAPGMRRKVKPVIELMEALPTVILGFLAGLWLAPLIENQLVGIFVLLLFVPAGILIFAFGWDSLPSSIRHRIPDGMQAGLLVPVVLVSGALAMSLSSSLELWLFDDDMSTWLTTELGIPYDQRNALVVGLAMGFAVIPTIFSIAEDAIFSVPRHLTYGSLALGATPWQTLTRVVLLTASPGIFSAVMIGMGRAVGETMIVLMATGNTPIMDANIFEGMRTLAANIAVEMPESEVGSSHYRILFLAALVLFLFTFVVNTVAEMVRHRLRKKYSSL</sequence>
<dbReference type="Proteomes" id="UP000027997">
    <property type="component" value="Unassembled WGS sequence"/>
</dbReference>
<dbReference type="Gene3D" id="1.10.3720.10">
    <property type="entry name" value="MetI-like"/>
    <property type="match status" value="1"/>
</dbReference>
<feature type="transmembrane region" description="Helical" evidence="5">
    <location>
        <begin position="504"/>
        <end position="525"/>
    </location>
</feature>
<feature type="transmembrane region" description="Helical" evidence="5">
    <location>
        <begin position="32"/>
        <end position="57"/>
    </location>
</feature>
<dbReference type="AlphaFoldDB" id="A0A081K6P1"/>
<keyword evidence="3 5" id="KW-1133">Transmembrane helix</keyword>
<dbReference type="RefSeq" id="WP_020584706.1">
    <property type="nucleotide sequence ID" value="NZ_JOJP01000001.1"/>
</dbReference>
<evidence type="ECO:0000256" key="3">
    <source>
        <dbReference type="ARBA" id="ARBA00022989"/>
    </source>
</evidence>
<dbReference type="PROSITE" id="PS50928">
    <property type="entry name" value="ABC_TM1"/>
    <property type="match status" value="1"/>
</dbReference>
<organism evidence="7 8">
    <name type="scientific">Endozoicomonas elysicola</name>
    <dbReference type="NCBI Taxonomy" id="305900"/>
    <lineage>
        <taxon>Bacteria</taxon>
        <taxon>Pseudomonadati</taxon>
        <taxon>Pseudomonadota</taxon>
        <taxon>Gammaproteobacteria</taxon>
        <taxon>Oceanospirillales</taxon>
        <taxon>Endozoicomonadaceae</taxon>
        <taxon>Endozoicomonas</taxon>
    </lineage>
</organism>
<comment type="similarity">
    <text evidence="5">Belongs to the binding-protein-dependent transport system permease family.</text>
</comment>
<dbReference type="PANTHER" id="PTHR42727:SF1">
    <property type="entry name" value="PHOSPHATE TRANSPORT SYSTEM PERMEASE"/>
    <property type="match status" value="1"/>
</dbReference>
<keyword evidence="2 5" id="KW-0812">Transmembrane</keyword>
<evidence type="ECO:0000256" key="2">
    <source>
        <dbReference type="ARBA" id="ARBA00022692"/>
    </source>
</evidence>
<dbReference type="SUPFAM" id="SSF161098">
    <property type="entry name" value="MetI-like"/>
    <property type="match status" value="2"/>
</dbReference>
<feature type="transmembrane region" description="Helical" evidence="5">
    <location>
        <begin position="665"/>
        <end position="686"/>
    </location>
</feature>
<evidence type="ECO:0000256" key="5">
    <source>
        <dbReference type="RuleBase" id="RU363032"/>
    </source>
</evidence>
<dbReference type="SUPFAM" id="SSF101908">
    <property type="entry name" value="Putative isomerase YbhE"/>
    <property type="match status" value="1"/>
</dbReference>
<dbReference type="CDD" id="cd06261">
    <property type="entry name" value="TM_PBP2"/>
    <property type="match status" value="1"/>
</dbReference>
<dbReference type="EMBL" id="JOJP01000001">
    <property type="protein sequence ID" value="KEI69817.1"/>
    <property type="molecule type" value="Genomic_DNA"/>
</dbReference>
<feature type="domain" description="ABC transmembrane type-1" evidence="6">
    <location>
        <begin position="464"/>
        <end position="752"/>
    </location>
</feature>
<dbReference type="eggNOG" id="COG4590">
    <property type="taxonomic scope" value="Bacteria"/>
</dbReference>
<dbReference type="Pfam" id="PF00528">
    <property type="entry name" value="BPD_transp_1"/>
    <property type="match status" value="1"/>
</dbReference>
<feature type="transmembrane region" description="Helical" evidence="5">
    <location>
        <begin position="470"/>
        <end position="492"/>
    </location>
</feature>
<comment type="subcellular location">
    <subcellularLocation>
        <location evidence="1 5">Cell membrane</location>
        <topology evidence="1 5">Multi-pass membrane protein</topology>
    </subcellularLocation>
</comment>
<dbReference type="GO" id="GO:0055085">
    <property type="term" value="P:transmembrane transport"/>
    <property type="evidence" value="ECO:0007669"/>
    <property type="project" value="InterPro"/>
</dbReference>
<evidence type="ECO:0000313" key="7">
    <source>
        <dbReference type="EMBL" id="KEI69817.1"/>
    </source>
</evidence>
<keyword evidence="8" id="KW-1185">Reference proteome</keyword>
<reference evidence="7 8" key="1">
    <citation type="submission" date="2014-06" db="EMBL/GenBank/DDBJ databases">
        <title>Whole Genome Sequences of Three Symbiotic Endozoicomonas Bacteria.</title>
        <authorList>
            <person name="Neave M.J."/>
            <person name="Apprill A."/>
            <person name="Voolstra C.R."/>
        </authorList>
    </citation>
    <scope>NUCLEOTIDE SEQUENCE [LARGE SCALE GENOMIC DNA]</scope>
    <source>
        <strain evidence="7 8">DSM 22380</strain>
    </source>
</reference>
<proteinExistence type="inferred from homology"/>
<comment type="caution">
    <text evidence="7">The sequence shown here is derived from an EMBL/GenBank/DDBJ whole genome shotgun (WGS) entry which is preliminary data.</text>
</comment>
<dbReference type="PANTHER" id="PTHR42727">
    <property type="entry name" value="PHOSPHATE TRANSPORT SYSTEM PERMEASE PROTEIN"/>
    <property type="match status" value="1"/>
</dbReference>
<dbReference type="InterPro" id="IPR035906">
    <property type="entry name" value="MetI-like_sf"/>
</dbReference>